<keyword evidence="6" id="KW-0812">Transmembrane</keyword>
<dbReference type="EMBL" id="ML014174">
    <property type="protein sequence ID" value="RKP01376.1"/>
    <property type="molecule type" value="Genomic_DNA"/>
</dbReference>
<dbReference type="GO" id="GO:0008270">
    <property type="term" value="F:zinc ion binding"/>
    <property type="evidence" value="ECO:0007669"/>
    <property type="project" value="UniProtKB-KW"/>
</dbReference>
<proteinExistence type="predicted"/>
<dbReference type="OrthoDB" id="8062037at2759"/>
<feature type="compositionally biased region" description="Low complexity" evidence="5">
    <location>
        <begin position="593"/>
        <end position="602"/>
    </location>
</feature>
<sequence>MASIDGTSGLQAPLLRRPPASCALARSCLLSLQRRAARPLVALLVAGIVLLVAVCGAHASPRPATNHGTATLDASALHTSTSGSASADELSISASMAVKGGIFDTTTGLDDIRSFIGFDYINASLATTLQAGVPSPLPLIAELDVLSNLASSKEFVWAYSDLSPSTASWLQQTSGDLHGFPIHALAPCQAIQGPFVSDRLENRAYQLGGVQAYESVVPPPTTVYSPFSLYAPFVLINGSDTHAGCSATEMVRIYLGANRTFTQPVAGLLLFGLDGDASVDAAMQAPYPGDPGQTPLFRIPNDLAGKLVHAMWTASALSASLLDSQATRAPTAASQILDPNEQRSNYGMTVHDLSRVMIAAPSNVSNTLEAPNLAFSAEPLVAIRLHMRVGTIASPADLAQFSATWKVIVPIVIILLSLLAVTVWLVYRRIQVTRSLSPDGPLSGSPASTSAMTPMAMPTAEVSLALGLPSSRSPMSGLPRRHRHHHSPFPVAAATATGVATDKKFLLAPDVLSRFPVVTYDPSGFKGQAAATAAPAAASQDPEGTPSMSRFSVTHALRHVGVFGLPAARSDSPRPPSAAAATATEMAMAPTAATMARAASLRTARHAHGRASPSPSLPAAPASLSDTSARTRATVHYTTTDAKESSATSPQAASTLAAHEAAGLPTDWADPADPTDPTGPDACVLALHRPVASSGSTAGTAAASSGAPSLAAPASRTATAAETAVVVGGDDDPVCAVCLEGFVLGDVLRLLPCHHVFHQSCVDKWLTTQNCCCPLCRWDASQ</sequence>
<feature type="compositionally biased region" description="Low complexity" evidence="5">
    <location>
        <begin position="611"/>
        <end position="625"/>
    </location>
</feature>
<evidence type="ECO:0000259" key="7">
    <source>
        <dbReference type="PROSITE" id="PS50089"/>
    </source>
</evidence>
<protein>
    <recommendedName>
        <fullName evidence="7">RING-type domain-containing protein</fullName>
    </recommendedName>
</protein>
<dbReference type="SMART" id="SM00184">
    <property type="entry name" value="RING"/>
    <property type="match status" value="1"/>
</dbReference>
<dbReference type="SUPFAM" id="SSF57850">
    <property type="entry name" value="RING/U-box"/>
    <property type="match status" value="1"/>
</dbReference>
<dbReference type="STRING" id="1555241.A0A4P9X7Y9"/>
<keyword evidence="2 4" id="KW-0863">Zinc-finger</keyword>
<dbReference type="InterPro" id="IPR053238">
    <property type="entry name" value="RING-H2_zinc_finger"/>
</dbReference>
<feature type="transmembrane region" description="Helical" evidence="6">
    <location>
        <begin position="407"/>
        <end position="427"/>
    </location>
</feature>
<feature type="compositionally biased region" description="Polar residues" evidence="5">
    <location>
        <begin position="626"/>
        <end position="654"/>
    </location>
</feature>
<feature type="region of interest" description="Disordered" evidence="5">
    <location>
        <begin position="593"/>
        <end position="659"/>
    </location>
</feature>
<name>A0A4P9X7Y9_9FUNG</name>
<dbReference type="PROSITE" id="PS50089">
    <property type="entry name" value="ZF_RING_2"/>
    <property type="match status" value="1"/>
</dbReference>
<feature type="transmembrane region" description="Helical" evidence="6">
    <location>
        <begin position="40"/>
        <end position="59"/>
    </location>
</feature>
<evidence type="ECO:0000256" key="3">
    <source>
        <dbReference type="ARBA" id="ARBA00022833"/>
    </source>
</evidence>
<dbReference type="InterPro" id="IPR001841">
    <property type="entry name" value="Znf_RING"/>
</dbReference>
<keyword evidence="6" id="KW-0472">Membrane</keyword>
<keyword evidence="3" id="KW-0862">Zinc</keyword>
<dbReference type="Proteomes" id="UP000274922">
    <property type="component" value="Unassembled WGS sequence"/>
</dbReference>
<dbReference type="PANTHER" id="PTHR14155:SF610">
    <property type="entry name" value="OS01G0755700 PROTEIN"/>
    <property type="match status" value="1"/>
</dbReference>
<organism evidence="8 9">
    <name type="scientific">Caulochytrium protostelioides</name>
    <dbReference type="NCBI Taxonomy" id="1555241"/>
    <lineage>
        <taxon>Eukaryota</taxon>
        <taxon>Fungi</taxon>
        <taxon>Fungi incertae sedis</taxon>
        <taxon>Chytridiomycota</taxon>
        <taxon>Chytridiomycota incertae sedis</taxon>
        <taxon>Chytridiomycetes</taxon>
        <taxon>Caulochytriales</taxon>
        <taxon>Caulochytriaceae</taxon>
        <taxon>Caulochytrium</taxon>
    </lineage>
</organism>
<dbReference type="Pfam" id="PF13639">
    <property type="entry name" value="zf-RING_2"/>
    <property type="match status" value="1"/>
</dbReference>
<evidence type="ECO:0000256" key="2">
    <source>
        <dbReference type="ARBA" id="ARBA00022771"/>
    </source>
</evidence>
<evidence type="ECO:0000256" key="5">
    <source>
        <dbReference type="SAM" id="MobiDB-lite"/>
    </source>
</evidence>
<keyword evidence="6" id="KW-1133">Transmembrane helix</keyword>
<evidence type="ECO:0000256" key="4">
    <source>
        <dbReference type="PROSITE-ProRule" id="PRU00175"/>
    </source>
</evidence>
<keyword evidence="1" id="KW-0479">Metal-binding</keyword>
<gene>
    <name evidence="8" type="ORF">CXG81DRAFT_18797</name>
</gene>
<evidence type="ECO:0000313" key="9">
    <source>
        <dbReference type="Proteomes" id="UP000274922"/>
    </source>
</evidence>
<reference evidence="9" key="1">
    <citation type="journal article" date="2018" name="Nat. Microbiol.">
        <title>Leveraging single-cell genomics to expand the fungal tree of life.</title>
        <authorList>
            <person name="Ahrendt S.R."/>
            <person name="Quandt C.A."/>
            <person name="Ciobanu D."/>
            <person name="Clum A."/>
            <person name="Salamov A."/>
            <person name="Andreopoulos B."/>
            <person name="Cheng J.F."/>
            <person name="Woyke T."/>
            <person name="Pelin A."/>
            <person name="Henrissat B."/>
            <person name="Reynolds N.K."/>
            <person name="Benny G.L."/>
            <person name="Smith M.E."/>
            <person name="James T.Y."/>
            <person name="Grigoriev I.V."/>
        </authorList>
    </citation>
    <scope>NUCLEOTIDE SEQUENCE [LARGE SCALE GENOMIC DNA]</scope>
    <source>
        <strain evidence="9">ATCC 52028</strain>
    </source>
</reference>
<dbReference type="Gene3D" id="3.30.40.10">
    <property type="entry name" value="Zinc/RING finger domain, C3HC4 (zinc finger)"/>
    <property type="match status" value="1"/>
</dbReference>
<dbReference type="CDD" id="cd16473">
    <property type="entry name" value="RING-H2_RNF103"/>
    <property type="match status" value="1"/>
</dbReference>
<dbReference type="PANTHER" id="PTHR14155">
    <property type="entry name" value="RING FINGER DOMAIN-CONTAINING"/>
    <property type="match status" value="1"/>
</dbReference>
<accession>A0A4P9X7Y9</accession>
<dbReference type="InterPro" id="IPR013083">
    <property type="entry name" value="Znf_RING/FYVE/PHD"/>
</dbReference>
<feature type="domain" description="RING-type" evidence="7">
    <location>
        <begin position="735"/>
        <end position="777"/>
    </location>
</feature>
<evidence type="ECO:0000256" key="6">
    <source>
        <dbReference type="SAM" id="Phobius"/>
    </source>
</evidence>
<keyword evidence="9" id="KW-1185">Reference proteome</keyword>
<dbReference type="AlphaFoldDB" id="A0A4P9X7Y9"/>
<evidence type="ECO:0000313" key="8">
    <source>
        <dbReference type="EMBL" id="RKP01376.1"/>
    </source>
</evidence>
<evidence type="ECO:0000256" key="1">
    <source>
        <dbReference type="ARBA" id="ARBA00022723"/>
    </source>
</evidence>